<dbReference type="InterPro" id="IPR043519">
    <property type="entry name" value="NT_sf"/>
</dbReference>
<gene>
    <name evidence="3" type="ORF">CKAN_01753400</name>
</gene>
<accession>A0A3S3NXE6</accession>
<dbReference type="AlphaFoldDB" id="A0A3S3NXE6"/>
<reference evidence="3 4" key="1">
    <citation type="journal article" date="2019" name="Nat. Plants">
        <title>Stout camphor tree genome fills gaps in understanding of flowering plant genome evolution.</title>
        <authorList>
            <person name="Chaw S.M."/>
            <person name="Liu Y.C."/>
            <person name="Wu Y.W."/>
            <person name="Wang H.Y."/>
            <person name="Lin C.I."/>
            <person name="Wu C.S."/>
            <person name="Ke H.M."/>
            <person name="Chang L.Y."/>
            <person name="Hsu C.Y."/>
            <person name="Yang H.T."/>
            <person name="Sudianto E."/>
            <person name="Hsu M.H."/>
            <person name="Wu K.P."/>
            <person name="Wang L.N."/>
            <person name="Leebens-Mack J.H."/>
            <person name="Tsai I.J."/>
        </authorList>
    </citation>
    <scope>NUCLEOTIDE SEQUENCE [LARGE SCALE GENOMIC DNA]</scope>
    <source>
        <strain evidence="4">cv. Chaw 1501</strain>
        <tissue evidence="3">Young leaves</tissue>
    </source>
</reference>
<name>A0A3S3NXE6_9MAGN</name>
<dbReference type="GO" id="GO:0016779">
    <property type="term" value="F:nucleotidyltransferase activity"/>
    <property type="evidence" value="ECO:0007669"/>
    <property type="project" value="TreeGrafter"/>
</dbReference>
<keyword evidence="4" id="KW-1185">Reference proteome</keyword>
<evidence type="ECO:0000313" key="3">
    <source>
        <dbReference type="EMBL" id="RWR88519.1"/>
    </source>
</evidence>
<dbReference type="PANTHER" id="PTHR12271:SF134">
    <property type="entry name" value="NUCLEOTIDYLTRANSFERASE FAMILY PROTEIN"/>
    <property type="match status" value="1"/>
</dbReference>
<dbReference type="InterPro" id="IPR054708">
    <property type="entry name" value="MTPAP-like_central"/>
</dbReference>
<sequence length="573" mass="64068">MRLSKAGTAPKKKNKAGTATKKKKLSEADLLKRVKKFEVQESEKISFSPECLSAIQTLLNDVYSALRPKPREYKLRGDLVQIFNILVSDVLGSNNGFPVVEAFGSFIMDIFTSKSDLDLSINFSREEAVFPRDRMISVLRKFARRLYALQSKGHVFGVQPITRARVPILKVWDSGTGIECDISVENKDGMARSKILAIISTIDERFRKLSFMMKAWAKVHGINSSKDRTLNSLSIISIVAFHLQTRSPPILPPFSDLFKDGTDLASLENVVRGFQRFGRVNKESLAELFVTLFIKLSSVEILWSHGLCVSIYEGSWIFKTWNSKVGNISVEDFTDRSQNVARSVGKAEVEKIYQCIHLSLRHMSSFIKGQIQAPMLKELLFGTDVFAPGELVTNNAKVNLKRRSSLHDSAVPIKRLHHTEAVGENRAYDPWKQAAFSTAIHPTSNHQQWGNGVQPQLGAQAAPNGLEWSQNLNPPAQVHYNGLGHTPNRYNSGWPAWTQGFQRTPLVFGDSYRVNPMAQIPNNGVGQTSMGCNNNAGGWQHKVGFEGMHGLDPAYRVHYNGPGHTRTTYNRIS</sequence>
<feature type="region of interest" description="Disordered" evidence="1">
    <location>
        <begin position="1"/>
        <end position="23"/>
    </location>
</feature>
<evidence type="ECO:0000259" key="2">
    <source>
        <dbReference type="Pfam" id="PF22600"/>
    </source>
</evidence>
<dbReference type="STRING" id="337451.A0A3S3NXE6"/>
<feature type="compositionally biased region" description="Basic residues" evidence="1">
    <location>
        <begin position="10"/>
        <end position="23"/>
    </location>
</feature>
<dbReference type="PANTHER" id="PTHR12271">
    <property type="entry name" value="POLY A POLYMERASE CID PAP -RELATED"/>
    <property type="match status" value="1"/>
</dbReference>
<feature type="domain" description="Poly(A) RNA polymerase mitochondrial-like central palm" evidence="2">
    <location>
        <begin position="56"/>
        <end position="200"/>
    </location>
</feature>
<dbReference type="SUPFAM" id="SSF81631">
    <property type="entry name" value="PAP/OAS1 substrate-binding domain"/>
    <property type="match status" value="1"/>
</dbReference>
<dbReference type="CDD" id="cd05402">
    <property type="entry name" value="NT_PAP_TUTase"/>
    <property type="match status" value="1"/>
</dbReference>
<dbReference type="OrthoDB" id="2274644at2759"/>
<comment type="caution">
    <text evidence="3">The sequence shown here is derived from an EMBL/GenBank/DDBJ whole genome shotgun (WGS) entry which is preliminary data.</text>
</comment>
<dbReference type="EMBL" id="QPKB01000007">
    <property type="protein sequence ID" value="RWR88519.1"/>
    <property type="molecule type" value="Genomic_DNA"/>
</dbReference>
<protein>
    <submittedName>
        <fullName evidence="3">Protein HESO1-like protein isoform X1</fullName>
    </submittedName>
</protein>
<dbReference type="Pfam" id="PF22600">
    <property type="entry name" value="MTPAP-like_central"/>
    <property type="match status" value="1"/>
</dbReference>
<evidence type="ECO:0000256" key="1">
    <source>
        <dbReference type="SAM" id="MobiDB-lite"/>
    </source>
</evidence>
<dbReference type="Gene3D" id="3.30.460.10">
    <property type="entry name" value="Beta Polymerase, domain 2"/>
    <property type="match status" value="1"/>
</dbReference>
<dbReference type="Gene3D" id="1.10.1410.10">
    <property type="match status" value="1"/>
</dbReference>
<proteinExistence type="predicted"/>
<dbReference type="SUPFAM" id="SSF81301">
    <property type="entry name" value="Nucleotidyltransferase"/>
    <property type="match status" value="1"/>
</dbReference>
<dbReference type="GO" id="GO:0031123">
    <property type="term" value="P:RNA 3'-end processing"/>
    <property type="evidence" value="ECO:0007669"/>
    <property type="project" value="TreeGrafter"/>
</dbReference>
<organism evidence="3 4">
    <name type="scientific">Cinnamomum micranthum f. kanehirae</name>
    <dbReference type="NCBI Taxonomy" id="337451"/>
    <lineage>
        <taxon>Eukaryota</taxon>
        <taxon>Viridiplantae</taxon>
        <taxon>Streptophyta</taxon>
        <taxon>Embryophyta</taxon>
        <taxon>Tracheophyta</taxon>
        <taxon>Spermatophyta</taxon>
        <taxon>Magnoliopsida</taxon>
        <taxon>Magnoliidae</taxon>
        <taxon>Laurales</taxon>
        <taxon>Lauraceae</taxon>
        <taxon>Cinnamomum</taxon>
    </lineage>
</organism>
<dbReference type="Proteomes" id="UP000283530">
    <property type="component" value="Unassembled WGS sequence"/>
</dbReference>
<evidence type="ECO:0000313" key="4">
    <source>
        <dbReference type="Proteomes" id="UP000283530"/>
    </source>
</evidence>